<evidence type="ECO:0000256" key="1">
    <source>
        <dbReference type="SAM" id="MobiDB-lite"/>
    </source>
</evidence>
<dbReference type="AlphaFoldDB" id="A0A0A9HUG6"/>
<sequence length="41" mass="4648">MLLESDQRPSRDPSWTGNSCGRHPGGAPWRLGQRPTATRWE</sequence>
<reference evidence="2" key="2">
    <citation type="journal article" date="2015" name="Data Brief">
        <title>Shoot transcriptome of the giant reed, Arundo donax.</title>
        <authorList>
            <person name="Barrero R.A."/>
            <person name="Guerrero F.D."/>
            <person name="Moolhuijzen P."/>
            <person name="Goolsby J.A."/>
            <person name="Tidwell J."/>
            <person name="Bellgard S.E."/>
            <person name="Bellgard M.I."/>
        </authorList>
    </citation>
    <scope>NUCLEOTIDE SEQUENCE</scope>
    <source>
        <tissue evidence="2">Shoot tissue taken approximately 20 cm above the soil surface</tissue>
    </source>
</reference>
<reference evidence="2" key="1">
    <citation type="submission" date="2014-09" db="EMBL/GenBank/DDBJ databases">
        <authorList>
            <person name="Magalhaes I.L.F."/>
            <person name="Oliveira U."/>
            <person name="Santos F.R."/>
            <person name="Vidigal T.H.D.A."/>
            <person name="Brescovit A.D."/>
            <person name="Santos A.J."/>
        </authorList>
    </citation>
    <scope>NUCLEOTIDE SEQUENCE</scope>
    <source>
        <tissue evidence="2">Shoot tissue taken approximately 20 cm above the soil surface</tissue>
    </source>
</reference>
<organism evidence="2">
    <name type="scientific">Arundo donax</name>
    <name type="common">Giant reed</name>
    <name type="synonym">Donax arundinaceus</name>
    <dbReference type="NCBI Taxonomy" id="35708"/>
    <lineage>
        <taxon>Eukaryota</taxon>
        <taxon>Viridiplantae</taxon>
        <taxon>Streptophyta</taxon>
        <taxon>Embryophyta</taxon>
        <taxon>Tracheophyta</taxon>
        <taxon>Spermatophyta</taxon>
        <taxon>Magnoliopsida</taxon>
        <taxon>Liliopsida</taxon>
        <taxon>Poales</taxon>
        <taxon>Poaceae</taxon>
        <taxon>PACMAD clade</taxon>
        <taxon>Arundinoideae</taxon>
        <taxon>Arundineae</taxon>
        <taxon>Arundo</taxon>
    </lineage>
</organism>
<evidence type="ECO:0000313" key="2">
    <source>
        <dbReference type="EMBL" id="JAE20807.1"/>
    </source>
</evidence>
<name>A0A0A9HUG6_ARUDO</name>
<protein>
    <submittedName>
        <fullName evidence="2">Uncharacterized protein</fullName>
    </submittedName>
</protein>
<proteinExistence type="predicted"/>
<dbReference type="EMBL" id="GBRH01177089">
    <property type="protein sequence ID" value="JAE20807.1"/>
    <property type="molecule type" value="Transcribed_RNA"/>
</dbReference>
<feature type="region of interest" description="Disordered" evidence="1">
    <location>
        <begin position="1"/>
        <end position="41"/>
    </location>
</feature>
<feature type="compositionally biased region" description="Basic and acidic residues" evidence="1">
    <location>
        <begin position="1"/>
        <end position="11"/>
    </location>
</feature>
<accession>A0A0A9HUG6</accession>